<dbReference type="Proteomes" id="UP000012220">
    <property type="component" value="Unassembled WGS sequence"/>
</dbReference>
<sequence length="43" mass="4848">MKAQGSGLKVKFFYFSSSVDLENSTSIPWPISRKSLENHFGIL</sequence>
<organism evidence="1 2">
    <name type="scientific">Leptospira interrogans serovar Australis str. 200703203</name>
    <dbReference type="NCBI Taxonomy" id="1085541"/>
    <lineage>
        <taxon>Bacteria</taxon>
        <taxon>Pseudomonadati</taxon>
        <taxon>Spirochaetota</taxon>
        <taxon>Spirochaetia</taxon>
        <taxon>Leptospirales</taxon>
        <taxon>Leptospiraceae</taxon>
        <taxon>Leptospira</taxon>
    </lineage>
</organism>
<gene>
    <name evidence="1" type="ORF">LEP1GSC115_4152</name>
</gene>
<name>N1URS4_LEPIR</name>
<dbReference type="EMBL" id="AHNY02000186">
    <property type="protein sequence ID" value="EMY24585.1"/>
    <property type="molecule type" value="Genomic_DNA"/>
</dbReference>
<reference evidence="1 2" key="1">
    <citation type="submission" date="2013-02" db="EMBL/GenBank/DDBJ databases">
        <authorList>
            <person name="Harkins D.M."/>
            <person name="Durkin A.S."/>
            <person name="Brinkac L.M."/>
            <person name="Haft D.H."/>
            <person name="Selengut J.D."/>
            <person name="Sanka R."/>
            <person name="DePew J."/>
            <person name="Purushe J."/>
            <person name="Picardeau M."/>
            <person name="Werts C."/>
            <person name="Goarant C."/>
            <person name="Vinetz J.M."/>
            <person name="Sutton G.G."/>
            <person name="Nierman W.C."/>
            <person name="Fouts D.E."/>
        </authorList>
    </citation>
    <scope>NUCLEOTIDE SEQUENCE [LARGE SCALE GENOMIC DNA]</scope>
    <source>
        <strain evidence="1 2">200703203</strain>
    </source>
</reference>
<dbReference type="BioCyc" id="LINT1085541:G11IQ-2781-MONOMER"/>
<protein>
    <submittedName>
        <fullName evidence="1">Uncharacterized protein</fullName>
    </submittedName>
</protein>
<dbReference type="AlphaFoldDB" id="N1URS4"/>
<evidence type="ECO:0000313" key="2">
    <source>
        <dbReference type="Proteomes" id="UP000012220"/>
    </source>
</evidence>
<proteinExistence type="predicted"/>
<comment type="caution">
    <text evidence="1">The sequence shown here is derived from an EMBL/GenBank/DDBJ whole genome shotgun (WGS) entry which is preliminary data.</text>
</comment>
<accession>N1URS4</accession>
<evidence type="ECO:0000313" key="1">
    <source>
        <dbReference type="EMBL" id="EMY24585.1"/>
    </source>
</evidence>